<feature type="region of interest" description="Disordered" evidence="1">
    <location>
        <begin position="21"/>
        <end position="120"/>
    </location>
</feature>
<evidence type="ECO:0000256" key="1">
    <source>
        <dbReference type="SAM" id="MobiDB-lite"/>
    </source>
</evidence>
<accession>A0A1Y2FVD5</accession>
<gene>
    <name evidence="2" type="ORF">BCR37DRAFT_20022</name>
</gene>
<evidence type="ECO:0000313" key="2">
    <source>
        <dbReference type="EMBL" id="ORY87983.1"/>
    </source>
</evidence>
<dbReference type="AlphaFoldDB" id="A0A1Y2FVD5"/>
<proteinExistence type="predicted"/>
<evidence type="ECO:0000313" key="3">
    <source>
        <dbReference type="Proteomes" id="UP000193685"/>
    </source>
</evidence>
<feature type="compositionally biased region" description="Basic and acidic residues" evidence="1">
    <location>
        <begin position="102"/>
        <end position="120"/>
    </location>
</feature>
<reference evidence="2 3" key="1">
    <citation type="submission" date="2016-07" db="EMBL/GenBank/DDBJ databases">
        <title>Pervasive Adenine N6-methylation of Active Genes in Fungi.</title>
        <authorList>
            <consortium name="DOE Joint Genome Institute"/>
            <person name="Mondo S.J."/>
            <person name="Dannebaum R.O."/>
            <person name="Kuo R.C."/>
            <person name="Labutti K."/>
            <person name="Haridas S."/>
            <person name="Kuo A."/>
            <person name="Salamov A."/>
            <person name="Ahrendt S.R."/>
            <person name="Lipzen A."/>
            <person name="Sullivan W."/>
            <person name="Andreopoulos W.B."/>
            <person name="Clum A."/>
            <person name="Lindquist E."/>
            <person name="Daum C."/>
            <person name="Ramamoorthy G.K."/>
            <person name="Gryganskyi A."/>
            <person name="Culley D."/>
            <person name="Magnuson J.K."/>
            <person name="James T.Y."/>
            <person name="O'Malley M.A."/>
            <person name="Stajich J.E."/>
            <person name="Spatafora J.W."/>
            <person name="Visel A."/>
            <person name="Grigoriev I.V."/>
        </authorList>
    </citation>
    <scope>NUCLEOTIDE SEQUENCE [LARGE SCALE GENOMIC DNA]</scope>
    <source>
        <strain evidence="2 3">12-1054</strain>
    </source>
</reference>
<dbReference type="RefSeq" id="XP_040728478.1">
    <property type="nucleotide sequence ID" value="XM_040866355.1"/>
</dbReference>
<comment type="caution">
    <text evidence="2">The sequence shown here is derived from an EMBL/GenBank/DDBJ whole genome shotgun (WGS) entry which is preliminary data.</text>
</comment>
<protein>
    <submittedName>
        <fullName evidence="2">Uncharacterized protein</fullName>
    </submittedName>
</protein>
<organism evidence="2 3">
    <name type="scientific">Protomyces lactucae-debilis</name>
    <dbReference type="NCBI Taxonomy" id="2754530"/>
    <lineage>
        <taxon>Eukaryota</taxon>
        <taxon>Fungi</taxon>
        <taxon>Dikarya</taxon>
        <taxon>Ascomycota</taxon>
        <taxon>Taphrinomycotina</taxon>
        <taxon>Taphrinomycetes</taxon>
        <taxon>Taphrinales</taxon>
        <taxon>Protomycetaceae</taxon>
        <taxon>Protomyces</taxon>
    </lineage>
</organism>
<dbReference type="GeneID" id="63782954"/>
<keyword evidence="3" id="KW-1185">Reference proteome</keyword>
<dbReference type="EMBL" id="MCFI01000001">
    <property type="protein sequence ID" value="ORY87983.1"/>
    <property type="molecule type" value="Genomic_DNA"/>
</dbReference>
<name>A0A1Y2FVD5_PROLT</name>
<dbReference type="Proteomes" id="UP000193685">
    <property type="component" value="Unassembled WGS sequence"/>
</dbReference>
<sequence length="120" mass="12794">MLRSTRLILARPQTVTQSIVYRSYAKKADLTKNPKTGKGPSKDVKSAGSSHGAGTDAAGKPQSGGETPGLEEKGGHAIPSGQFAEQHEEARKVGGVTNSDEQDQRVRPNKIVEEKKKDAK</sequence>